<sequence>MMIKTAVRLCLLSGAMLVSQIVLAGGDDLDCDKASTTFAINQCAAQQLQQAEAQMADYLAAAIKHHHVDKELVAAISDSQTAWLSYREVHCDAVYTQWRDGTIRGLMALSCKTALTQQRTSTLWQAYLTFLDSTAPILPEPAK</sequence>
<evidence type="ECO:0000313" key="3">
    <source>
        <dbReference type="EMBL" id="MFC3032047.1"/>
    </source>
</evidence>
<name>A0ABV7CHJ6_9GAMM</name>
<organism evidence="3 4">
    <name type="scientific">Pseudoalteromonas fenneropenaei</name>
    <dbReference type="NCBI Taxonomy" id="1737459"/>
    <lineage>
        <taxon>Bacteria</taxon>
        <taxon>Pseudomonadati</taxon>
        <taxon>Pseudomonadota</taxon>
        <taxon>Gammaproteobacteria</taxon>
        <taxon>Alteromonadales</taxon>
        <taxon>Pseudoalteromonadaceae</taxon>
        <taxon>Pseudoalteromonas</taxon>
    </lineage>
</organism>
<keyword evidence="4" id="KW-1185">Reference proteome</keyword>
<protein>
    <submittedName>
        <fullName evidence="3">Lysozyme inhibitor LprI family protein</fullName>
    </submittedName>
</protein>
<gene>
    <name evidence="3" type="ORF">ACFOEE_05910</name>
</gene>
<feature type="chain" id="PRO_5046240981" evidence="1">
    <location>
        <begin position="25"/>
        <end position="143"/>
    </location>
</feature>
<dbReference type="Gene3D" id="1.20.1270.180">
    <property type="match status" value="1"/>
</dbReference>
<feature type="domain" description="Lysozyme inhibitor LprI-like N-terminal" evidence="2">
    <location>
        <begin position="31"/>
        <end position="123"/>
    </location>
</feature>
<evidence type="ECO:0000313" key="4">
    <source>
        <dbReference type="Proteomes" id="UP001595453"/>
    </source>
</evidence>
<comment type="caution">
    <text evidence="3">The sequence shown here is derived from an EMBL/GenBank/DDBJ whole genome shotgun (WGS) entry which is preliminary data.</text>
</comment>
<evidence type="ECO:0000256" key="1">
    <source>
        <dbReference type="SAM" id="SignalP"/>
    </source>
</evidence>
<dbReference type="RefSeq" id="WP_377121902.1">
    <property type="nucleotide sequence ID" value="NZ_JBHRSD010000011.1"/>
</dbReference>
<reference evidence="4" key="1">
    <citation type="journal article" date="2019" name="Int. J. Syst. Evol. Microbiol.">
        <title>The Global Catalogue of Microorganisms (GCM) 10K type strain sequencing project: providing services to taxonomists for standard genome sequencing and annotation.</title>
        <authorList>
            <consortium name="The Broad Institute Genomics Platform"/>
            <consortium name="The Broad Institute Genome Sequencing Center for Infectious Disease"/>
            <person name="Wu L."/>
            <person name="Ma J."/>
        </authorList>
    </citation>
    <scope>NUCLEOTIDE SEQUENCE [LARGE SCALE GENOMIC DNA]</scope>
    <source>
        <strain evidence="4">KCTC 42730</strain>
    </source>
</reference>
<keyword evidence="1" id="KW-0732">Signal</keyword>
<dbReference type="EMBL" id="JBHRSD010000011">
    <property type="protein sequence ID" value="MFC3032047.1"/>
    <property type="molecule type" value="Genomic_DNA"/>
</dbReference>
<evidence type="ECO:0000259" key="2">
    <source>
        <dbReference type="Pfam" id="PF07007"/>
    </source>
</evidence>
<dbReference type="Pfam" id="PF07007">
    <property type="entry name" value="LprI"/>
    <property type="match status" value="1"/>
</dbReference>
<accession>A0ABV7CHJ6</accession>
<dbReference type="InterPro" id="IPR009739">
    <property type="entry name" value="LprI-like_N"/>
</dbReference>
<feature type="signal peptide" evidence="1">
    <location>
        <begin position="1"/>
        <end position="24"/>
    </location>
</feature>
<proteinExistence type="predicted"/>
<dbReference type="Proteomes" id="UP001595453">
    <property type="component" value="Unassembled WGS sequence"/>
</dbReference>